<dbReference type="Proteomes" id="UP000279275">
    <property type="component" value="Unassembled WGS sequence"/>
</dbReference>
<keyword evidence="4" id="KW-1185">Reference proteome</keyword>
<dbReference type="RefSeq" id="WP_122189886.1">
    <property type="nucleotide sequence ID" value="NZ_RFFH01000009.1"/>
</dbReference>
<dbReference type="EMBL" id="RFFH01000009">
    <property type="protein sequence ID" value="RMI30647.1"/>
    <property type="molecule type" value="Genomic_DNA"/>
</dbReference>
<proteinExistence type="inferred from homology"/>
<dbReference type="GO" id="GO:0004867">
    <property type="term" value="F:serine-type endopeptidase inhibitor activity"/>
    <property type="evidence" value="ECO:0007669"/>
    <property type="project" value="InterPro"/>
</dbReference>
<name>A0A3M2KYT7_9NOCA</name>
<dbReference type="OrthoDB" id="4847668at2"/>
<dbReference type="SMART" id="SM00093">
    <property type="entry name" value="SERPIN"/>
    <property type="match status" value="1"/>
</dbReference>
<dbReference type="PANTHER" id="PTHR11461">
    <property type="entry name" value="SERINE PROTEASE INHIBITOR, SERPIN"/>
    <property type="match status" value="1"/>
</dbReference>
<dbReference type="GO" id="GO:0005615">
    <property type="term" value="C:extracellular space"/>
    <property type="evidence" value="ECO:0007669"/>
    <property type="project" value="InterPro"/>
</dbReference>
<dbReference type="PANTHER" id="PTHR11461:SF211">
    <property type="entry name" value="GH10112P-RELATED"/>
    <property type="match status" value="1"/>
</dbReference>
<dbReference type="InterPro" id="IPR042178">
    <property type="entry name" value="Serpin_sf_1"/>
</dbReference>
<protein>
    <recommendedName>
        <fullName evidence="2">Serpin domain-containing protein</fullName>
    </recommendedName>
</protein>
<dbReference type="InterPro" id="IPR023796">
    <property type="entry name" value="Serpin_dom"/>
</dbReference>
<evidence type="ECO:0000313" key="4">
    <source>
        <dbReference type="Proteomes" id="UP000279275"/>
    </source>
</evidence>
<dbReference type="InterPro" id="IPR036186">
    <property type="entry name" value="Serpin_sf"/>
</dbReference>
<comment type="similarity">
    <text evidence="1">Belongs to the serpin family.</text>
</comment>
<evidence type="ECO:0000259" key="2">
    <source>
        <dbReference type="SMART" id="SM00093"/>
    </source>
</evidence>
<evidence type="ECO:0000313" key="3">
    <source>
        <dbReference type="EMBL" id="RMI30647.1"/>
    </source>
</evidence>
<dbReference type="Pfam" id="PF00079">
    <property type="entry name" value="Serpin"/>
    <property type="match status" value="2"/>
</dbReference>
<feature type="domain" description="Serpin" evidence="2">
    <location>
        <begin position="13"/>
        <end position="376"/>
    </location>
</feature>
<sequence>MQTALPTHVAAANRLTARWCTVAGSRDFVVSGCGVWPLLAVLAESARGPARAELADAAGVAADDGIAAAARMWRELDTAQGISAALGVWHQSGLPIHDAWRSALPPDTVGTLTDQAALDAWASRHTDGLIDSFPLQLSPDTLLVLATALLARTGWQDPFQDNVFEPGSGPWRGHRGPGLARFTRNLDDVSVLAAAEPVTRMVVRGDNDLDVHLLLGADSPADVLSAGFGALDGSILAGGPPRPGTTGPGLRVREVTATGNSVELQLPPFELHDHHDLLAHAGLFGLRTATDRGHGHFPAVSPEPLAISQAAQEVRARFHATGFEAAAVTAIGMMRAAMVLPHAALSVEVTVDRPFGFLAVHRPTGTVIVAGWVAEPPAA</sequence>
<organism evidence="3 4">
    <name type="scientific">Nocardia stercoris</name>
    <dbReference type="NCBI Taxonomy" id="2483361"/>
    <lineage>
        <taxon>Bacteria</taxon>
        <taxon>Bacillati</taxon>
        <taxon>Actinomycetota</taxon>
        <taxon>Actinomycetes</taxon>
        <taxon>Mycobacteriales</taxon>
        <taxon>Nocardiaceae</taxon>
        <taxon>Nocardia</taxon>
    </lineage>
</organism>
<accession>A0A3M2KYT7</accession>
<comment type="caution">
    <text evidence="3">The sequence shown here is derived from an EMBL/GenBank/DDBJ whole genome shotgun (WGS) entry which is preliminary data.</text>
</comment>
<dbReference type="AlphaFoldDB" id="A0A3M2KYT7"/>
<reference evidence="3 4" key="1">
    <citation type="submission" date="2018-10" db="EMBL/GenBank/DDBJ databases">
        <title>Isolation from cow dung.</title>
        <authorList>
            <person name="Ling L."/>
        </authorList>
    </citation>
    <scope>NUCLEOTIDE SEQUENCE [LARGE SCALE GENOMIC DNA]</scope>
    <source>
        <strain evidence="3 4">NEAU-LL90</strain>
    </source>
</reference>
<evidence type="ECO:0000256" key="1">
    <source>
        <dbReference type="RuleBase" id="RU000411"/>
    </source>
</evidence>
<dbReference type="SUPFAM" id="SSF56574">
    <property type="entry name" value="Serpins"/>
    <property type="match status" value="2"/>
</dbReference>
<dbReference type="Gene3D" id="3.30.497.10">
    <property type="entry name" value="Antithrombin, subunit I, domain 2"/>
    <property type="match status" value="2"/>
</dbReference>
<dbReference type="InterPro" id="IPR000215">
    <property type="entry name" value="Serpin_fam"/>
</dbReference>
<gene>
    <name evidence="3" type="ORF">EBN03_21590</name>
</gene>